<evidence type="ECO:0000256" key="2">
    <source>
        <dbReference type="ARBA" id="ARBA00022840"/>
    </source>
</evidence>
<dbReference type="GO" id="GO:0009898">
    <property type="term" value="C:cytoplasmic side of plasma membrane"/>
    <property type="evidence" value="ECO:0007669"/>
    <property type="project" value="TreeGrafter"/>
</dbReference>
<dbReference type="PANTHER" id="PTHR43384:SF6">
    <property type="entry name" value="SEPTUM SITE-DETERMINING PROTEIN MIND HOMOLOG, CHLOROPLASTIC"/>
    <property type="match status" value="1"/>
</dbReference>
<dbReference type="InterPro" id="IPR027417">
    <property type="entry name" value="P-loop_NTPase"/>
</dbReference>
<name>A0A163XNI3_9BACL</name>
<dbReference type="InterPro" id="IPR050625">
    <property type="entry name" value="ParA/MinD_ATPase"/>
</dbReference>
<keyword evidence="5" id="KW-1185">Reference proteome</keyword>
<dbReference type="RefSeq" id="WP_063183105.1">
    <property type="nucleotide sequence ID" value="NZ_LQRA01000057.1"/>
</dbReference>
<proteinExistence type="predicted"/>
<evidence type="ECO:0000259" key="3">
    <source>
        <dbReference type="Pfam" id="PF01656"/>
    </source>
</evidence>
<dbReference type="Proteomes" id="UP000076563">
    <property type="component" value="Unassembled WGS sequence"/>
</dbReference>
<sequence>MKQSIILAVSPETFFSIEPMLDNDYVCSTNMFKQEEVLSALALDSFQILIMDEYLPGGRSLYDFYNLVRDAYPNVKVIVLDEDEELLLDYLNGERELPDYEILLQSTLPTKDESTVAEEMPMLPEGQGEDDVAPKAKYQEAWRAELDRQQFDVQMATQDDQLFWRRASESTVDVINFLKKVIVVTSASGGVGKTDTSINIAVHAAESGFKTCLLGFNLQNDDIAGRLGLDYRRGKKLTTAYELYLGKQLYIDSLEDCFQPFRELNVLVGVEAPAESEEMPEEFFQAIIRVLKPHYDIIVIDTENSSFSPAYYSVLTMADNIFAICTSHVSVADQTRDEIHSWKDDHDIPLNRVDIILNRADEGGVVKVDSIEKNIKREVIASIPYSQDVFKQAEREEPAVLRHSMGAVKIRKEIEKVLFRVTGQTMKKNHAFKPTMLHYRKKVRSFVSKLTAGKSSE</sequence>
<evidence type="ECO:0000256" key="1">
    <source>
        <dbReference type="ARBA" id="ARBA00022741"/>
    </source>
</evidence>
<evidence type="ECO:0000313" key="5">
    <source>
        <dbReference type="Proteomes" id="UP000076563"/>
    </source>
</evidence>
<organism evidence="4 5">
    <name type="scientific">Paenibacillus elgii</name>
    <dbReference type="NCBI Taxonomy" id="189691"/>
    <lineage>
        <taxon>Bacteria</taxon>
        <taxon>Bacillati</taxon>
        <taxon>Bacillota</taxon>
        <taxon>Bacilli</taxon>
        <taxon>Bacillales</taxon>
        <taxon>Paenibacillaceae</taxon>
        <taxon>Paenibacillus</taxon>
    </lineage>
</organism>
<gene>
    <name evidence="4" type="ORF">AV654_19575</name>
</gene>
<dbReference type="SUPFAM" id="SSF52540">
    <property type="entry name" value="P-loop containing nucleoside triphosphate hydrolases"/>
    <property type="match status" value="1"/>
</dbReference>
<dbReference type="Gene3D" id="3.40.50.300">
    <property type="entry name" value="P-loop containing nucleotide triphosphate hydrolases"/>
    <property type="match status" value="1"/>
</dbReference>
<comment type="caution">
    <text evidence="4">The sequence shown here is derived from an EMBL/GenBank/DDBJ whole genome shotgun (WGS) entry which is preliminary data.</text>
</comment>
<protein>
    <recommendedName>
        <fullName evidence="3">CobQ/CobB/MinD/ParA nucleotide binding domain-containing protein</fullName>
    </recommendedName>
</protein>
<keyword evidence="2" id="KW-0067">ATP-binding</keyword>
<dbReference type="EMBL" id="LQRA01000057">
    <property type="protein sequence ID" value="KZE78178.1"/>
    <property type="molecule type" value="Genomic_DNA"/>
</dbReference>
<dbReference type="GO" id="GO:0005524">
    <property type="term" value="F:ATP binding"/>
    <property type="evidence" value="ECO:0007669"/>
    <property type="project" value="UniProtKB-KW"/>
</dbReference>
<dbReference type="OrthoDB" id="9794577at2"/>
<accession>A0A163XNI3</accession>
<dbReference type="InterPro" id="IPR002586">
    <property type="entry name" value="CobQ/CobB/MinD/ParA_Nub-bd_dom"/>
</dbReference>
<keyword evidence="1" id="KW-0547">Nucleotide-binding</keyword>
<dbReference type="GO" id="GO:0005829">
    <property type="term" value="C:cytosol"/>
    <property type="evidence" value="ECO:0007669"/>
    <property type="project" value="TreeGrafter"/>
</dbReference>
<reference evidence="5" key="1">
    <citation type="submission" date="2016-01" db="EMBL/GenBank/DDBJ databases">
        <title>Draft genome of Chromobacterium sp. F49.</title>
        <authorList>
            <person name="Hong K.W."/>
        </authorList>
    </citation>
    <scope>NUCLEOTIDE SEQUENCE [LARGE SCALE GENOMIC DNA]</scope>
    <source>
        <strain evidence="5">M63</strain>
    </source>
</reference>
<evidence type="ECO:0000313" key="4">
    <source>
        <dbReference type="EMBL" id="KZE78178.1"/>
    </source>
</evidence>
<dbReference type="Pfam" id="PF01656">
    <property type="entry name" value="CbiA"/>
    <property type="match status" value="1"/>
</dbReference>
<dbReference type="GO" id="GO:0051782">
    <property type="term" value="P:negative regulation of cell division"/>
    <property type="evidence" value="ECO:0007669"/>
    <property type="project" value="TreeGrafter"/>
</dbReference>
<dbReference type="AlphaFoldDB" id="A0A163XNI3"/>
<dbReference type="GO" id="GO:0016887">
    <property type="term" value="F:ATP hydrolysis activity"/>
    <property type="evidence" value="ECO:0007669"/>
    <property type="project" value="TreeGrafter"/>
</dbReference>
<feature type="domain" description="CobQ/CobB/MinD/ParA nucleotide binding" evidence="3">
    <location>
        <begin position="182"/>
        <end position="398"/>
    </location>
</feature>
<dbReference type="PANTHER" id="PTHR43384">
    <property type="entry name" value="SEPTUM SITE-DETERMINING PROTEIN MIND HOMOLOG, CHLOROPLASTIC-RELATED"/>
    <property type="match status" value="1"/>
</dbReference>